<evidence type="ECO:0000256" key="12">
    <source>
        <dbReference type="SAM" id="Phobius"/>
    </source>
</evidence>
<dbReference type="AlphaFoldDB" id="A0AAE1AHK8"/>
<feature type="transmembrane region" description="Helical" evidence="12">
    <location>
        <begin position="14"/>
        <end position="33"/>
    </location>
</feature>
<keyword evidence="7" id="KW-0915">Sodium</keyword>
<comment type="subcellular location">
    <subcellularLocation>
        <location evidence="1">Cell membrane</location>
        <topology evidence="1">Multi-pass membrane protein</topology>
    </subcellularLocation>
</comment>
<dbReference type="CDD" id="cd11492">
    <property type="entry name" value="SLC5sbd_NIS-SMVT"/>
    <property type="match status" value="1"/>
</dbReference>
<feature type="transmembrane region" description="Helical" evidence="12">
    <location>
        <begin position="164"/>
        <end position="186"/>
    </location>
</feature>
<evidence type="ECO:0000256" key="10">
    <source>
        <dbReference type="ARBA" id="ARBA00023201"/>
    </source>
</evidence>
<dbReference type="InterPro" id="IPR038377">
    <property type="entry name" value="Na/Glc_symporter_sf"/>
</dbReference>
<dbReference type="PANTHER" id="PTHR42985">
    <property type="entry name" value="SODIUM-COUPLED MONOCARBOXYLATE TRANSPORTER"/>
    <property type="match status" value="1"/>
</dbReference>
<keyword evidence="8" id="KW-0406">Ion transport</keyword>
<evidence type="ECO:0000256" key="2">
    <source>
        <dbReference type="ARBA" id="ARBA00006434"/>
    </source>
</evidence>
<comment type="caution">
    <text evidence="13">The sequence shown here is derived from an EMBL/GenBank/DDBJ whole genome shotgun (WGS) entry which is preliminary data.</text>
</comment>
<evidence type="ECO:0000256" key="9">
    <source>
        <dbReference type="ARBA" id="ARBA00023136"/>
    </source>
</evidence>
<evidence type="ECO:0000256" key="1">
    <source>
        <dbReference type="ARBA" id="ARBA00004651"/>
    </source>
</evidence>
<name>A0AAE1AHK8_9GAST</name>
<reference evidence="13" key="1">
    <citation type="journal article" date="2023" name="G3 (Bethesda)">
        <title>A reference genome for the long-term kleptoplast-retaining sea slug Elysia crispata morphotype clarki.</title>
        <authorList>
            <person name="Eastman K.E."/>
            <person name="Pendleton A.L."/>
            <person name="Shaikh M.A."/>
            <person name="Suttiyut T."/>
            <person name="Ogas R."/>
            <person name="Tomko P."/>
            <person name="Gavelis G."/>
            <person name="Widhalm J.R."/>
            <person name="Wisecaver J.H."/>
        </authorList>
    </citation>
    <scope>NUCLEOTIDE SEQUENCE</scope>
    <source>
        <strain evidence="13">ECLA1</strain>
    </source>
</reference>
<evidence type="ECO:0000256" key="6">
    <source>
        <dbReference type="ARBA" id="ARBA00022989"/>
    </source>
</evidence>
<dbReference type="NCBIfam" id="TIGR00813">
    <property type="entry name" value="sss"/>
    <property type="match status" value="1"/>
</dbReference>
<evidence type="ECO:0000256" key="11">
    <source>
        <dbReference type="SAM" id="MobiDB-lite"/>
    </source>
</evidence>
<feature type="transmembrane region" description="Helical" evidence="12">
    <location>
        <begin position="237"/>
        <end position="257"/>
    </location>
</feature>
<feature type="region of interest" description="Disordered" evidence="11">
    <location>
        <begin position="761"/>
        <end position="781"/>
    </location>
</feature>
<dbReference type="PANTHER" id="PTHR42985:SF2">
    <property type="entry name" value="SODIUM-DEPENDENT MULTIVITAMIN TRANSPORTER"/>
    <property type="match status" value="1"/>
</dbReference>
<gene>
    <name evidence="13" type="ORF">RRG08_051684</name>
</gene>
<feature type="transmembrane region" description="Helical" evidence="12">
    <location>
        <begin position="129"/>
        <end position="152"/>
    </location>
</feature>
<proteinExistence type="inferred from homology"/>
<keyword evidence="9 12" id="KW-0472">Membrane</keyword>
<evidence type="ECO:0000256" key="4">
    <source>
        <dbReference type="ARBA" id="ARBA00022475"/>
    </source>
</evidence>
<sequence length="838" mass="90976">MESRFDSTFEWEDYVVFILMLAVSSAIGIFFAVKNMKKKDAPAEMLTGGRTLPVLPVALSLSASFTSGTTLLGIPAEVYSRGAEQWLWAFGLVPCFLIVAYFILPVFYRLHLTNAYEYLEIRFNKCIRTCGSLMFLAIILTYMAAVLYAPAVALSQVTGLSREISVLTMGLVCTFYTAIGGIRAVVWTDAFQLIVVWAGLLALMFKGANDIGGWGRVWDIADQGSRLPRFDMNPDPFVRHTFWTLLIGGCTNMMTVYGANQTNLQRYASVRTLKGARWALLLCLPLWIFYLSILCLIGLVMYASFATCDPLTIKTVSKKDQLVPLFVLETMGAFPGLPGLFVASIFSASISTVSSGVNSLAAVTLEDVVRPGLKRENTELSKKGALTITIVLGFIYGGLTIGLAYLADHLGKTALTISFSVFGMVGGPLLGVIMNGIFLPFINSWGAGAGLLGSLIVCLYVGIDPVFSPPPSGNLPFRTDGCSLYNSTNMTSSGSVSAIFTTTADYGNTTMISGGEGGSSHLYLSYLHYSTLAIIVSMALGALVSLITGFNKGRPLDSRTYLSYSCCSSTPKTPTSYDFHKDSVAENHGANGNLALHNNYDDERTLYANNGVFRTESIIRNGFHFCFKARNCLQKENPFGIVSGGEGAAFSGQVHSTAIVKRSLCAKETAFSPIKHIPVVTTSLCDKETAFSPIKHIPVVTTSLCDKETAFSPIKHIPVVTTSLCDKETAFSPIKHRPVVKTSLCDKETAFSPIKHRPVVKTSLQRPPRDAVRSSDTQTRNKARISFTHKPDSSRIVESSPSVRMRLVACPTSELLTRYSGGLHKVGWKEQQGAGKIA</sequence>
<dbReference type="Proteomes" id="UP001283361">
    <property type="component" value="Unassembled WGS sequence"/>
</dbReference>
<organism evidence="13 14">
    <name type="scientific">Elysia crispata</name>
    <name type="common">lettuce slug</name>
    <dbReference type="NCBI Taxonomy" id="231223"/>
    <lineage>
        <taxon>Eukaryota</taxon>
        <taxon>Metazoa</taxon>
        <taxon>Spiralia</taxon>
        <taxon>Lophotrochozoa</taxon>
        <taxon>Mollusca</taxon>
        <taxon>Gastropoda</taxon>
        <taxon>Heterobranchia</taxon>
        <taxon>Euthyneura</taxon>
        <taxon>Panpulmonata</taxon>
        <taxon>Sacoglossa</taxon>
        <taxon>Placobranchoidea</taxon>
        <taxon>Plakobranchidae</taxon>
        <taxon>Elysia</taxon>
    </lineage>
</organism>
<keyword evidence="6 12" id="KW-1133">Transmembrane helix</keyword>
<dbReference type="InterPro" id="IPR051163">
    <property type="entry name" value="Sodium:Solute_Symporter_SSF"/>
</dbReference>
<keyword evidence="4" id="KW-1003">Cell membrane</keyword>
<protein>
    <recommendedName>
        <fullName evidence="15">Sodium-coupled monocarboxylate transporter 1</fullName>
    </recommendedName>
</protein>
<feature type="transmembrane region" description="Helical" evidence="12">
    <location>
        <begin position="193"/>
        <end position="217"/>
    </location>
</feature>
<keyword evidence="3" id="KW-0813">Transport</keyword>
<feature type="transmembrane region" description="Helical" evidence="12">
    <location>
        <begin position="278"/>
        <end position="305"/>
    </location>
</feature>
<feature type="transmembrane region" description="Helical" evidence="12">
    <location>
        <begin position="526"/>
        <end position="550"/>
    </location>
</feature>
<evidence type="ECO:0000256" key="8">
    <source>
        <dbReference type="ARBA" id="ARBA00023065"/>
    </source>
</evidence>
<feature type="transmembrane region" description="Helical" evidence="12">
    <location>
        <begin position="86"/>
        <end position="108"/>
    </location>
</feature>
<dbReference type="GO" id="GO:0015293">
    <property type="term" value="F:symporter activity"/>
    <property type="evidence" value="ECO:0007669"/>
    <property type="project" value="TreeGrafter"/>
</dbReference>
<dbReference type="PROSITE" id="PS50283">
    <property type="entry name" value="NA_SOLUT_SYMP_3"/>
    <property type="match status" value="1"/>
</dbReference>
<dbReference type="GO" id="GO:0006814">
    <property type="term" value="P:sodium ion transport"/>
    <property type="evidence" value="ECO:0007669"/>
    <property type="project" value="UniProtKB-KW"/>
</dbReference>
<evidence type="ECO:0000256" key="3">
    <source>
        <dbReference type="ARBA" id="ARBA00022448"/>
    </source>
</evidence>
<evidence type="ECO:0000313" key="14">
    <source>
        <dbReference type="Proteomes" id="UP001283361"/>
    </source>
</evidence>
<evidence type="ECO:0000256" key="5">
    <source>
        <dbReference type="ARBA" id="ARBA00022692"/>
    </source>
</evidence>
<keyword evidence="10" id="KW-0739">Sodium transport</keyword>
<dbReference type="InterPro" id="IPR001734">
    <property type="entry name" value="Na/solute_symporter"/>
</dbReference>
<accession>A0AAE1AHK8</accession>
<dbReference type="EMBL" id="JAWDGP010001932">
    <property type="protein sequence ID" value="KAK3786882.1"/>
    <property type="molecule type" value="Genomic_DNA"/>
</dbReference>
<dbReference type="Pfam" id="PF00474">
    <property type="entry name" value="SSF"/>
    <property type="match status" value="1"/>
</dbReference>
<feature type="transmembrane region" description="Helical" evidence="12">
    <location>
        <begin position="413"/>
        <end position="433"/>
    </location>
</feature>
<feature type="transmembrane region" description="Helical" evidence="12">
    <location>
        <begin position="384"/>
        <end position="407"/>
    </location>
</feature>
<comment type="similarity">
    <text evidence="2">Belongs to the sodium:solute symporter (SSF) (TC 2.A.21) family.</text>
</comment>
<feature type="transmembrane region" description="Helical" evidence="12">
    <location>
        <begin position="325"/>
        <end position="346"/>
    </location>
</feature>
<dbReference type="GO" id="GO:0005886">
    <property type="term" value="C:plasma membrane"/>
    <property type="evidence" value="ECO:0007669"/>
    <property type="project" value="UniProtKB-SubCell"/>
</dbReference>
<evidence type="ECO:0000256" key="7">
    <source>
        <dbReference type="ARBA" id="ARBA00023053"/>
    </source>
</evidence>
<evidence type="ECO:0008006" key="15">
    <source>
        <dbReference type="Google" id="ProtNLM"/>
    </source>
</evidence>
<keyword evidence="14" id="KW-1185">Reference proteome</keyword>
<dbReference type="Gene3D" id="1.20.1730.10">
    <property type="entry name" value="Sodium/glucose cotransporter"/>
    <property type="match status" value="1"/>
</dbReference>
<feature type="transmembrane region" description="Helical" evidence="12">
    <location>
        <begin position="54"/>
        <end position="74"/>
    </location>
</feature>
<feature type="transmembrane region" description="Helical" evidence="12">
    <location>
        <begin position="445"/>
        <end position="463"/>
    </location>
</feature>
<keyword evidence="5 12" id="KW-0812">Transmembrane</keyword>
<evidence type="ECO:0000313" key="13">
    <source>
        <dbReference type="EMBL" id="KAK3786882.1"/>
    </source>
</evidence>